<accession>A0AAW6SW05</accession>
<gene>
    <name evidence="1" type="ORF">P5X88_08865</name>
</gene>
<reference evidence="1" key="1">
    <citation type="submission" date="2023-03" db="EMBL/GenBank/DDBJ databases">
        <title>Bacterial isolates from washroom surfaces on a university campus.</title>
        <authorList>
            <person name="Holman D.B."/>
            <person name="Gzyl K.E."/>
            <person name="Taheri A.E."/>
        </authorList>
    </citation>
    <scope>NUCLEOTIDE SEQUENCE</scope>
    <source>
        <strain evidence="1">RD03</strain>
    </source>
</reference>
<comment type="caution">
    <text evidence="1">The sequence shown here is derived from an EMBL/GenBank/DDBJ whole genome shotgun (WGS) entry which is preliminary data.</text>
</comment>
<protein>
    <submittedName>
        <fullName evidence="1">YlaI family protein</fullName>
    </submittedName>
</protein>
<evidence type="ECO:0000313" key="1">
    <source>
        <dbReference type="EMBL" id="MDH5161047.1"/>
    </source>
</evidence>
<sequence length="62" mass="7448">MKVKCILCEKLETIDDDSIVAKRLRNRPIHTYMCDECHERITRKTNERLRLKKVTDEDENSL</sequence>
<dbReference type="Pfam" id="PF09963">
    <property type="entry name" value="DUF2197"/>
    <property type="match status" value="1"/>
</dbReference>
<dbReference type="AlphaFoldDB" id="A0AAW6SW05"/>
<name>A0AAW6SW05_9BACI</name>
<dbReference type="EMBL" id="JAROYP010000004">
    <property type="protein sequence ID" value="MDH5161047.1"/>
    <property type="molecule type" value="Genomic_DNA"/>
</dbReference>
<dbReference type="RefSeq" id="WP_259545844.1">
    <property type="nucleotide sequence ID" value="NZ_JALCJN010000007.1"/>
</dbReference>
<dbReference type="Proteomes" id="UP001159179">
    <property type="component" value="Unassembled WGS sequence"/>
</dbReference>
<dbReference type="InterPro" id="IPR019241">
    <property type="entry name" value="DUF2197"/>
</dbReference>
<evidence type="ECO:0000313" key="2">
    <source>
        <dbReference type="Proteomes" id="UP001159179"/>
    </source>
</evidence>
<organism evidence="1 2">
    <name type="scientific">Heyndrickxia oleronia</name>
    <dbReference type="NCBI Taxonomy" id="38875"/>
    <lineage>
        <taxon>Bacteria</taxon>
        <taxon>Bacillati</taxon>
        <taxon>Bacillota</taxon>
        <taxon>Bacilli</taxon>
        <taxon>Bacillales</taxon>
        <taxon>Bacillaceae</taxon>
        <taxon>Heyndrickxia</taxon>
    </lineage>
</organism>
<proteinExistence type="predicted"/>